<sequence>MKKVKKWRYYCDFCKKSGASEYHMRNHEKHCTSNPNRECRICDKMEVVQQPLHVLIEIYDQKHLQGLRDISENCPMCILT</sequence>
<dbReference type="EMBL" id="LAZR01043992">
    <property type="protein sequence ID" value="KKL05738.1"/>
    <property type="molecule type" value="Genomic_DNA"/>
</dbReference>
<comment type="caution">
    <text evidence="1">The sequence shown here is derived from an EMBL/GenBank/DDBJ whole genome shotgun (WGS) entry which is preliminary data.</text>
</comment>
<protein>
    <recommendedName>
        <fullName evidence="2">C2H2-type domain-containing protein</fullName>
    </recommendedName>
</protein>
<dbReference type="AlphaFoldDB" id="A0A0F9D0Y6"/>
<accession>A0A0F9D0Y6</accession>
<proteinExistence type="predicted"/>
<organism evidence="1">
    <name type="scientific">marine sediment metagenome</name>
    <dbReference type="NCBI Taxonomy" id="412755"/>
    <lineage>
        <taxon>unclassified sequences</taxon>
        <taxon>metagenomes</taxon>
        <taxon>ecological metagenomes</taxon>
    </lineage>
</organism>
<evidence type="ECO:0000313" key="1">
    <source>
        <dbReference type="EMBL" id="KKL05738.1"/>
    </source>
</evidence>
<feature type="non-terminal residue" evidence="1">
    <location>
        <position position="80"/>
    </location>
</feature>
<dbReference type="SUPFAM" id="SSF57667">
    <property type="entry name" value="beta-beta-alpha zinc fingers"/>
    <property type="match status" value="1"/>
</dbReference>
<name>A0A0F9D0Y6_9ZZZZ</name>
<dbReference type="InterPro" id="IPR036236">
    <property type="entry name" value="Znf_C2H2_sf"/>
</dbReference>
<reference evidence="1" key="1">
    <citation type="journal article" date="2015" name="Nature">
        <title>Complex archaea that bridge the gap between prokaryotes and eukaryotes.</title>
        <authorList>
            <person name="Spang A."/>
            <person name="Saw J.H."/>
            <person name="Jorgensen S.L."/>
            <person name="Zaremba-Niedzwiedzka K."/>
            <person name="Martijn J."/>
            <person name="Lind A.E."/>
            <person name="van Eijk R."/>
            <person name="Schleper C."/>
            <person name="Guy L."/>
            <person name="Ettema T.J."/>
        </authorList>
    </citation>
    <scope>NUCLEOTIDE SEQUENCE</scope>
</reference>
<evidence type="ECO:0008006" key="2">
    <source>
        <dbReference type="Google" id="ProtNLM"/>
    </source>
</evidence>
<gene>
    <name evidence="1" type="ORF">LCGC14_2603050</name>
</gene>